<reference evidence="2" key="1">
    <citation type="submission" date="2022-07" db="EMBL/GenBank/DDBJ databases">
        <title>Multi-strain Analysis of Pseudomonas putida Reveals Metabolic and Genetic Diversity.</title>
        <authorList>
            <person name="Monk J.M."/>
        </authorList>
    </citation>
    <scope>NUCLEOTIDE SEQUENCE</scope>
    <source>
        <strain evidence="2">17514</strain>
    </source>
</reference>
<accession>A0A9X4D8K3</accession>
<protein>
    <submittedName>
        <fullName evidence="2">Uncharacterized protein</fullName>
    </submittedName>
</protein>
<evidence type="ECO:0000313" key="2">
    <source>
        <dbReference type="EMBL" id="MDD2109678.1"/>
    </source>
</evidence>
<evidence type="ECO:0000256" key="1">
    <source>
        <dbReference type="SAM" id="MobiDB-lite"/>
    </source>
</evidence>
<proteinExistence type="predicted"/>
<name>A0A9X4D8K3_9PSED</name>
<dbReference type="RefSeq" id="WP_274079845.1">
    <property type="nucleotide sequence ID" value="NZ_JANIAN010000055.1"/>
</dbReference>
<dbReference type="Proteomes" id="UP001150678">
    <property type="component" value="Unassembled WGS sequence"/>
</dbReference>
<comment type="caution">
    <text evidence="2">The sequence shown here is derived from an EMBL/GenBank/DDBJ whole genome shotgun (WGS) entry which is preliminary data.</text>
</comment>
<gene>
    <name evidence="2" type="ORF">NP533_26180</name>
</gene>
<dbReference type="AlphaFoldDB" id="A0A9X4D8K3"/>
<feature type="region of interest" description="Disordered" evidence="1">
    <location>
        <begin position="39"/>
        <end position="74"/>
    </location>
</feature>
<dbReference type="EMBL" id="JANIAN010000055">
    <property type="protein sequence ID" value="MDD2109678.1"/>
    <property type="molecule type" value="Genomic_DNA"/>
</dbReference>
<feature type="compositionally biased region" description="Low complexity" evidence="1">
    <location>
        <begin position="52"/>
        <end position="68"/>
    </location>
</feature>
<organism evidence="2 3">
    <name type="scientific">Pseudomonas asiatica</name>
    <dbReference type="NCBI Taxonomy" id="2219225"/>
    <lineage>
        <taxon>Bacteria</taxon>
        <taxon>Pseudomonadati</taxon>
        <taxon>Pseudomonadota</taxon>
        <taxon>Gammaproteobacteria</taxon>
        <taxon>Pseudomonadales</taxon>
        <taxon>Pseudomonadaceae</taxon>
        <taxon>Pseudomonas</taxon>
    </lineage>
</organism>
<evidence type="ECO:0000313" key="3">
    <source>
        <dbReference type="Proteomes" id="UP001150678"/>
    </source>
</evidence>
<feature type="non-terminal residue" evidence="2">
    <location>
        <position position="124"/>
    </location>
</feature>
<sequence length="124" mass="13983">MAAEDRKEQLKPELDEITLQLRDEFALLDKIIELQKLAKGHPNAKQSRKASKAAAKAAIKANKQAGKGPWSLKAPKVKQPAVASKWIEKVCWRCKSKFKIHADWEHPPTLCKVCAKDLDQTYLP</sequence>